<dbReference type="AlphaFoldDB" id="A0A2S3GNC3"/>
<evidence type="ECO:0000313" key="2">
    <source>
        <dbReference type="EMBL" id="PAN05166.1"/>
    </source>
</evidence>
<organism evidence="2">
    <name type="scientific">Panicum hallii</name>
    <dbReference type="NCBI Taxonomy" id="206008"/>
    <lineage>
        <taxon>Eukaryota</taxon>
        <taxon>Viridiplantae</taxon>
        <taxon>Streptophyta</taxon>
        <taxon>Embryophyta</taxon>
        <taxon>Tracheophyta</taxon>
        <taxon>Spermatophyta</taxon>
        <taxon>Magnoliopsida</taxon>
        <taxon>Liliopsida</taxon>
        <taxon>Poales</taxon>
        <taxon>Poaceae</taxon>
        <taxon>PACMAD clade</taxon>
        <taxon>Panicoideae</taxon>
        <taxon>Panicodae</taxon>
        <taxon>Paniceae</taxon>
        <taxon>Panicinae</taxon>
        <taxon>Panicum</taxon>
        <taxon>Panicum sect. Panicum</taxon>
    </lineage>
</organism>
<protein>
    <recommendedName>
        <fullName evidence="3">Knottin scorpion toxin-like domain-containing protein</fullName>
    </recommendedName>
</protein>
<feature type="signal peptide" evidence="1">
    <location>
        <begin position="1"/>
        <end position="25"/>
    </location>
</feature>
<dbReference type="Proteomes" id="UP000243499">
    <property type="component" value="Chromosome 1"/>
</dbReference>
<dbReference type="Gramene" id="PAN05166">
    <property type="protein sequence ID" value="PAN05166"/>
    <property type="gene ID" value="PAHAL_1G119100"/>
</dbReference>
<name>A0A2S3GNC3_9POAL</name>
<sequence>MATSRAASLALCILLLTLCSSAAEAGGLTEYPVDASATPYCGRNFIASQGTCDDTKCWGLCHDKYFRNPKVIHVGGACETPTCCLCEVDCE</sequence>
<gene>
    <name evidence="2" type="ORF">PAHAL_1G119100</name>
</gene>
<reference evidence="2" key="1">
    <citation type="submission" date="2018-04" db="EMBL/GenBank/DDBJ databases">
        <title>WGS assembly of Panicum hallii.</title>
        <authorList>
            <person name="Lovell J."/>
            <person name="Jenkins J."/>
            <person name="Lowry D."/>
            <person name="Mamidi S."/>
            <person name="Sreedasyam A."/>
            <person name="Weng X."/>
            <person name="Barry K."/>
            <person name="Bonette J."/>
            <person name="Campitelli B."/>
            <person name="Daum C."/>
            <person name="Gordon S."/>
            <person name="Gould B."/>
            <person name="Lipzen A."/>
            <person name="Macqueen A."/>
            <person name="Palacio-Mejia J."/>
            <person name="Plott C."/>
            <person name="Shakirov E."/>
            <person name="Shu S."/>
            <person name="Yoshinaga Y."/>
            <person name="Zane M."/>
            <person name="Rokhsar D."/>
            <person name="Grimwood J."/>
            <person name="Schmutz J."/>
            <person name="Juenger T."/>
        </authorList>
    </citation>
    <scope>NUCLEOTIDE SEQUENCE [LARGE SCALE GENOMIC DNA]</scope>
    <source>
        <strain evidence="2">FIL2</strain>
    </source>
</reference>
<keyword evidence="1" id="KW-0732">Signal</keyword>
<feature type="chain" id="PRO_5015640389" description="Knottin scorpion toxin-like domain-containing protein" evidence="1">
    <location>
        <begin position="26"/>
        <end position="91"/>
    </location>
</feature>
<evidence type="ECO:0000256" key="1">
    <source>
        <dbReference type="SAM" id="SignalP"/>
    </source>
</evidence>
<dbReference type="EMBL" id="CM008046">
    <property type="protein sequence ID" value="PAN05166.1"/>
    <property type="molecule type" value="Genomic_DNA"/>
</dbReference>
<accession>A0A2S3GNC3</accession>
<evidence type="ECO:0008006" key="3">
    <source>
        <dbReference type="Google" id="ProtNLM"/>
    </source>
</evidence>
<proteinExistence type="predicted"/>